<keyword evidence="1" id="KW-0812">Transmembrane</keyword>
<keyword evidence="1" id="KW-1133">Transmembrane helix</keyword>
<protein>
    <submittedName>
        <fullName evidence="2">Uncharacterized protein</fullName>
    </submittedName>
</protein>
<keyword evidence="3" id="KW-1185">Reference proteome</keyword>
<dbReference type="GeneID" id="25903470"/>
<dbReference type="RefSeq" id="XP_014158727.1">
    <property type="nucleotide sequence ID" value="XM_014303252.1"/>
</dbReference>
<evidence type="ECO:0000313" key="3">
    <source>
        <dbReference type="Proteomes" id="UP000054560"/>
    </source>
</evidence>
<gene>
    <name evidence="2" type="ORF">SARC_02966</name>
</gene>
<name>A0A0L0G737_9EUKA</name>
<keyword evidence="1" id="KW-0472">Membrane</keyword>
<dbReference type="Proteomes" id="UP000054560">
    <property type="component" value="Unassembled WGS sequence"/>
</dbReference>
<feature type="transmembrane region" description="Helical" evidence="1">
    <location>
        <begin position="93"/>
        <end position="114"/>
    </location>
</feature>
<accession>A0A0L0G737</accession>
<evidence type="ECO:0000313" key="2">
    <source>
        <dbReference type="EMBL" id="KNC84825.1"/>
    </source>
</evidence>
<reference evidence="2 3" key="1">
    <citation type="submission" date="2011-02" db="EMBL/GenBank/DDBJ databases">
        <title>The Genome Sequence of Sphaeroforma arctica JP610.</title>
        <authorList>
            <consortium name="The Broad Institute Genome Sequencing Platform"/>
            <person name="Russ C."/>
            <person name="Cuomo C."/>
            <person name="Young S.K."/>
            <person name="Zeng Q."/>
            <person name="Gargeya S."/>
            <person name="Alvarado L."/>
            <person name="Berlin A."/>
            <person name="Chapman S.B."/>
            <person name="Chen Z."/>
            <person name="Freedman E."/>
            <person name="Gellesch M."/>
            <person name="Goldberg J."/>
            <person name="Griggs A."/>
            <person name="Gujja S."/>
            <person name="Heilman E."/>
            <person name="Heiman D."/>
            <person name="Howarth C."/>
            <person name="Mehta T."/>
            <person name="Neiman D."/>
            <person name="Pearson M."/>
            <person name="Roberts A."/>
            <person name="Saif S."/>
            <person name="Shea T."/>
            <person name="Shenoy N."/>
            <person name="Sisk P."/>
            <person name="Stolte C."/>
            <person name="Sykes S."/>
            <person name="White J."/>
            <person name="Yandava C."/>
            <person name="Burger G."/>
            <person name="Gray M.W."/>
            <person name="Holland P.W.H."/>
            <person name="King N."/>
            <person name="Lang F.B.F."/>
            <person name="Roger A.J."/>
            <person name="Ruiz-Trillo I."/>
            <person name="Haas B."/>
            <person name="Nusbaum C."/>
            <person name="Birren B."/>
        </authorList>
    </citation>
    <scope>NUCLEOTIDE SEQUENCE [LARGE SCALE GENOMIC DNA]</scope>
    <source>
        <strain evidence="2 3">JP610</strain>
    </source>
</reference>
<dbReference type="EMBL" id="KQ241738">
    <property type="protein sequence ID" value="KNC84825.1"/>
    <property type="molecule type" value="Genomic_DNA"/>
</dbReference>
<proteinExistence type="predicted"/>
<evidence type="ECO:0000256" key="1">
    <source>
        <dbReference type="SAM" id="Phobius"/>
    </source>
</evidence>
<dbReference type="AlphaFoldDB" id="A0A0L0G737"/>
<sequence>MYESDKVDSATKPATVTAADVKYEYNRVGMKCDKESVFGKRFTAGTCTTQGKTGTDVECKKTAGDMNKYCTYTDDQNLDMRTKRLVEELNSRSLFFVIVSFLVVVILAAISFRII</sequence>
<organism evidence="2 3">
    <name type="scientific">Sphaeroforma arctica JP610</name>
    <dbReference type="NCBI Taxonomy" id="667725"/>
    <lineage>
        <taxon>Eukaryota</taxon>
        <taxon>Ichthyosporea</taxon>
        <taxon>Ichthyophonida</taxon>
        <taxon>Sphaeroforma</taxon>
    </lineage>
</organism>